<name>A0A1H4HGW7_9SPHI</name>
<dbReference type="Proteomes" id="UP000198850">
    <property type="component" value="Unassembled WGS sequence"/>
</dbReference>
<dbReference type="EMBL" id="FNRA01000018">
    <property type="protein sequence ID" value="SEB21053.1"/>
    <property type="molecule type" value="Genomic_DNA"/>
</dbReference>
<gene>
    <name evidence="2" type="ORF">SAMN05443550_11836</name>
</gene>
<dbReference type="AlphaFoldDB" id="A0A1H4HGW7"/>
<evidence type="ECO:0000313" key="2">
    <source>
        <dbReference type="EMBL" id="SEB21053.1"/>
    </source>
</evidence>
<keyword evidence="1" id="KW-0472">Membrane</keyword>
<proteinExistence type="predicted"/>
<reference evidence="2 3" key="1">
    <citation type="submission" date="2016-10" db="EMBL/GenBank/DDBJ databases">
        <authorList>
            <person name="de Groot N.N."/>
        </authorList>
    </citation>
    <scope>NUCLEOTIDE SEQUENCE [LARGE SCALE GENOMIC DNA]</scope>
    <source>
        <strain evidence="2 3">DSM 19033</strain>
    </source>
</reference>
<keyword evidence="3" id="KW-1185">Reference proteome</keyword>
<organism evidence="2 3">
    <name type="scientific">Pedobacter hartonius</name>
    <dbReference type="NCBI Taxonomy" id="425514"/>
    <lineage>
        <taxon>Bacteria</taxon>
        <taxon>Pseudomonadati</taxon>
        <taxon>Bacteroidota</taxon>
        <taxon>Sphingobacteriia</taxon>
        <taxon>Sphingobacteriales</taxon>
        <taxon>Sphingobacteriaceae</taxon>
        <taxon>Pedobacter</taxon>
    </lineage>
</organism>
<evidence type="ECO:0000313" key="3">
    <source>
        <dbReference type="Proteomes" id="UP000198850"/>
    </source>
</evidence>
<accession>A0A1H4HGW7</accession>
<evidence type="ECO:0000256" key="1">
    <source>
        <dbReference type="SAM" id="Phobius"/>
    </source>
</evidence>
<keyword evidence="1" id="KW-0812">Transmembrane</keyword>
<protein>
    <submittedName>
        <fullName evidence="2">Uncharacterized protein</fullName>
    </submittedName>
</protein>
<dbReference type="STRING" id="425514.SAMN05443550_11836"/>
<sequence>MCYANIVTVVTITLVYILGTVVAINYHIDYYVII</sequence>
<keyword evidence="1" id="KW-1133">Transmembrane helix</keyword>
<feature type="transmembrane region" description="Helical" evidence="1">
    <location>
        <begin position="6"/>
        <end position="28"/>
    </location>
</feature>